<evidence type="ECO:0000313" key="2">
    <source>
        <dbReference type="EMBL" id="GGM25775.1"/>
    </source>
</evidence>
<protein>
    <submittedName>
        <fullName evidence="2">Uncharacterized protein</fullName>
    </submittedName>
</protein>
<dbReference type="EMBL" id="BMNW01000011">
    <property type="protein sequence ID" value="GGM25775.1"/>
    <property type="molecule type" value="Genomic_DNA"/>
</dbReference>
<accession>A0ABQ2H2K7</accession>
<reference evidence="3" key="1">
    <citation type="journal article" date="2019" name="Int. J. Syst. Evol. Microbiol.">
        <title>The Global Catalogue of Microorganisms (GCM) 10K type strain sequencing project: providing services to taxonomists for standard genome sequencing and annotation.</title>
        <authorList>
            <consortium name="The Broad Institute Genomics Platform"/>
            <consortium name="The Broad Institute Genome Sequencing Center for Infectious Disease"/>
            <person name="Wu L."/>
            <person name="Ma J."/>
        </authorList>
    </citation>
    <scope>NUCLEOTIDE SEQUENCE [LARGE SCALE GENOMIC DNA]</scope>
    <source>
        <strain evidence="3">JCM 13501</strain>
    </source>
</reference>
<feature type="compositionally biased region" description="Polar residues" evidence="1">
    <location>
        <begin position="132"/>
        <end position="146"/>
    </location>
</feature>
<name>A0ABQ2H2K7_9PSED</name>
<proteinExistence type="predicted"/>
<feature type="compositionally biased region" description="Basic residues" evidence="1">
    <location>
        <begin position="80"/>
        <end position="93"/>
    </location>
</feature>
<comment type="caution">
    <text evidence="2">The sequence shown here is derived from an EMBL/GenBank/DDBJ whole genome shotgun (WGS) entry which is preliminary data.</text>
</comment>
<feature type="region of interest" description="Disordered" evidence="1">
    <location>
        <begin position="79"/>
        <end position="154"/>
    </location>
</feature>
<keyword evidence="3" id="KW-1185">Reference proteome</keyword>
<feature type="compositionally biased region" description="Polar residues" evidence="1">
    <location>
        <begin position="96"/>
        <end position="121"/>
    </location>
</feature>
<evidence type="ECO:0000313" key="3">
    <source>
        <dbReference type="Proteomes" id="UP000616499"/>
    </source>
</evidence>
<gene>
    <name evidence="2" type="ORF">GCM10009425_40640</name>
</gene>
<organism evidence="2 3">
    <name type="scientific">Pseudomonas asuensis</name>
    <dbReference type="NCBI Taxonomy" id="1825787"/>
    <lineage>
        <taxon>Bacteria</taxon>
        <taxon>Pseudomonadati</taxon>
        <taxon>Pseudomonadota</taxon>
        <taxon>Gammaproteobacteria</taxon>
        <taxon>Pseudomonadales</taxon>
        <taxon>Pseudomonadaceae</taxon>
        <taxon>Pseudomonas</taxon>
    </lineage>
</organism>
<evidence type="ECO:0000256" key="1">
    <source>
        <dbReference type="SAM" id="MobiDB-lite"/>
    </source>
</evidence>
<dbReference type="Proteomes" id="UP000616499">
    <property type="component" value="Unassembled WGS sequence"/>
</dbReference>
<sequence>MKRPTRADIEELRKAFKEFPPPKRDENEAITKAELIEGLYDDLQCLVEMGHSWNAISNFIMERMNMDIPAMTLKTYMGKIRNKRNQSGKKRAKTAPASSKKSNVVPITNDSASNKSAIDRQSSTRKKAAIGSASSYGESHKNSSFTPREDSDDI</sequence>